<organism evidence="3 4">
    <name type="scientific">Lactarius akahatsu</name>
    <dbReference type="NCBI Taxonomy" id="416441"/>
    <lineage>
        <taxon>Eukaryota</taxon>
        <taxon>Fungi</taxon>
        <taxon>Dikarya</taxon>
        <taxon>Basidiomycota</taxon>
        <taxon>Agaricomycotina</taxon>
        <taxon>Agaricomycetes</taxon>
        <taxon>Russulales</taxon>
        <taxon>Russulaceae</taxon>
        <taxon>Lactarius</taxon>
    </lineage>
</organism>
<dbReference type="PANTHER" id="PTHR11440">
    <property type="entry name" value="LECITHIN-CHOLESTEROL ACYLTRANSFERASE-RELATED"/>
    <property type="match status" value="1"/>
</dbReference>
<comment type="caution">
    <text evidence="3">The sequence shown here is derived from an EMBL/GenBank/DDBJ whole genome shotgun (WGS) entry which is preliminary data.</text>
</comment>
<feature type="compositionally biased region" description="Polar residues" evidence="1">
    <location>
        <begin position="437"/>
        <end position="447"/>
    </location>
</feature>
<feature type="compositionally biased region" description="Basic residues" evidence="1">
    <location>
        <begin position="1"/>
        <end position="10"/>
    </location>
</feature>
<dbReference type="Pfam" id="PF02450">
    <property type="entry name" value="LCAT"/>
    <property type="match status" value="2"/>
</dbReference>
<keyword evidence="2" id="KW-1133">Transmembrane helix</keyword>
<keyword evidence="2" id="KW-0812">Transmembrane</keyword>
<dbReference type="GO" id="GO:0008374">
    <property type="term" value="F:O-acyltransferase activity"/>
    <property type="evidence" value="ECO:0007669"/>
    <property type="project" value="InterPro"/>
</dbReference>
<feature type="compositionally biased region" description="Polar residues" evidence="1">
    <location>
        <begin position="26"/>
        <end position="40"/>
    </location>
</feature>
<keyword evidence="2" id="KW-0472">Membrane</keyword>
<dbReference type="InterPro" id="IPR003386">
    <property type="entry name" value="LACT/PDAT_acylTrfase"/>
</dbReference>
<dbReference type="GO" id="GO:0006629">
    <property type="term" value="P:lipid metabolic process"/>
    <property type="evidence" value="ECO:0007669"/>
    <property type="project" value="InterPro"/>
</dbReference>
<evidence type="ECO:0000256" key="2">
    <source>
        <dbReference type="SAM" id="Phobius"/>
    </source>
</evidence>
<dbReference type="SUPFAM" id="SSF53474">
    <property type="entry name" value="alpha/beta-Hydrolases"/>
    <property type="match status" value="1"/>
</dbReference>
<evidence type="ECO:0000313" key="4">
    <source>
        <dbReference type="Proteomes" id="UP001201163"/>
    </source>
</evidence>
<feature type="region of interest" description="Disordered" evidence="1">
    <location>
        <begin position="420"/>
        <end position="457"/>
    </location>
</feature>
<dbReference type="Gene3D" id="3.40.50.1820">
    <property type="entry name" value="alpha/beta hydrolase"/>
    <property type="match status" value="1"/>
</dbReference>
<dbReference type="InterPro" id="IPR029058">
    <property type="entry name" value="AB_hydrolase_fold"/>
</dbReference>
<gene>
    <name evidence="3" type="ORF">EDB92DRAFT_1843176</name>
</gene>
<dbReference type="Proteomes" id="UP001201163">
    <property type="component" value="Unassembled WGS sequence"/>
</dbReference>
<feature type="region of interest" description="Disordered" evidence="1">
    <location>
        <begin position="1"/>
        <end position="40"/>
    </location>
</feature>
<evidence type="ECO:0000313" key="3">
    <source>
        <dbReference type="EMBL" id="KAH8996300.1"/>
    </source>
</evidence>
<reference evidence="3" key="1">
    <citation type="submission" date="2022-01" db="EMBL/GenBank/DDBJ databases">
        <title>Comparative genomics reveals a dynamic genome evolution in the ectomycorrhizal milk-cap (Lactarius) mushrooms.</title>
        <authorList>
            <consortium name="DOE Joint Genome Institute"/>
            <person name="Lebreton A."/>
            <person name="Tang N."/>
            <person name="Kuo A."/>
            <person name="LaButti K."/>
            <person name="Drula E."/>
            <person name="Barry K."/>
            <person name="Clum A."/>
            <person name="Lipzen A."/>
            <person name="Mousain D."/>
            <person name="Ng V."/>
            <person name="Wang R."/>
            <person name="Wang X."/>
            <person name="Dai Y."/>
            <person name="Henrissat B."/>
            <person name="Grigoriev I.V."/>
            <person name="Guerin-Laguette A."/>
            <person name="Yu F."/>
            <person name="Martin F.M."/>
        </authorList>
    </citation>
    <scope>NUCLEOTIDE SEQUENCE</scope>
    <source>
        <strain evidence="3">QP</strain>
    </source>
</reference>
<name>A0AAD4QFZ0_9AGAM</name>
<feature type="transmembrane region" description="Helical" evidence="2">
    <location>
        <begin position="60"/>
        <end position="83"/>
    </location>
</feature>
<dbReference type="EMBL" id="JAKELL010000009">
    <property type="protein sequence ID" value="KAH8996300.1"/>
    <property type="molecule type" value="Genomic_DNA"/>
</dbReference>
<sequence length="736" mass="82011">MFHRNHRNQKAKTLPSARTEHDGQSEADTQSQTSDGASSSVSGAYEEVARNWRIFYSKNGFWFPFGIILGIALGIVFVGPYTLPDIPGHFSVFLEDYDISLPLPLLPIDLSRVQAEWQRLISTIPEPWKLNADGREFRVGDAIKARGLEANYPVILIPGVISTSLESWSTSPEYRAFFRQKVWGGFQMLSQVTFNREKWMSSLLLDPVTGLDPEGVKVRASEGFDAASSFIQGYWIWSKVIENLAVVNYDTNNLVLAPYDWRLTPYNLEERDGYFSVLKTTIEGFKKKQRRKCVIAAHSMGSTVRESPLHGQGGPDWVENHIQAIVSVAGTHLGVAKATAALLSGEMKDTVDLNPAGAYVLERFFSRKERQLLFRSWAGGASLWVKGGNAVWGNATHAPDDGEGGHHTYGELISFRRIDPMPPGGEDVDTPPLMQERGQTAGTTTSEGPRHSKFPLSKNLTADEAGPWILRHTPWTFRRMIAANYSYGIERDEEALKRSDIDHTKWTNPLESRLPNAPSLQIYCVYGHGKETEVSTCLANREAHAQANKRRDPTGERAYGVSRNVWAIMNMGANRYNSEPHESDYGSTSADVEAYPRDATFSEQNTSLPQDMAFARSWIDKDYTSESSNPKIRNGVKMGEGDGTVSLLSLGAMCVEGWKRKRWNPAGIKITTVELPHRPEITLPRGGANTSDHVDVLGSQALNEIILKVATGAGGEIRDNYVSRIREYAKKIRWDA</sequence>
<keyword evidence="4" id="KW-1185">Reference proteome</keyword>
<protein>
    <submittedName>
        <fullName evidence="3">LACT-domain-containing protein</fullName>
    </submittedName>
</protein>
<dbReference type="AlphaFoldDB" id="A0AAD4QFZ0"/>
<proteinExistence type="predicted"/>
<evidence type="ECO:0000256" key="1">
    <source>
        <dbReference type="SAM" id="MobiDB-lite"/>
    </source>
</evidence>
<accession>A0AAD4QFZ0</accession>